<reference evidence="11" key="1">
    <citation type="journal article" date="2016" name="Nat. Genet.">
        <title>A high-quality carrot genome assembly provides new insights into carotenoid accumulation and asterid genome evolution.</title>
        <authorList>
            <person name="Iorizzo M."/>
            <person name="Ellison S."/>
            <person name="Senalik D."/>
            <person name="Zeng P."/>
            <person name="Satapoomin P."/>
            <person name="Huang J."/>
            <person name="Bowman M."/>
            <person name="Iovene M."/>
            <person name="Sanseverino W."/>
            <person name="Cavagnaro P."/>
            <person name="Yildiz M."/>
            <person name="Macko-Podgorni A."/>
            <person name="Moranska E."/>
            <person name="Grzebelus E."/>
            <person name="Grzebelus D."/>
            <person name="Ashrafi H."/>
            <person name="Zheng Z."/>
            <person name="Cheng S."/>
            <person name="Spooner D."/>
            <person name="Van Deynze A."/>
            <person name="Simon P."/>
        </authorList>
    </citation>
    <scope>NUCLEOTIDE SEQUENCE</scope>
    <source>
        <tissue evidence="11">Leaf</tissue>
    </source>
</reference>
<keyword evidence="4" id="KW-0805">Transcription regulation</keyword>
<dbReference type="InterPro" id="IPR011006">
    <property type="entry name" value="CheY-like_superfamily"/>
</dbReference>
<dbReference type="Gene3D" id="3.40.50.2300">
    <property type="match status" value="1"/>
</dbReference>
<dbReference type="GO" id="GO:0045892">
    <property type="term" value="P:negative regulation of DNA-templated transcription"/>
    <property type="evidence" value="ECO:0007669"/>
    <property type="project" value="UniProtKB-ARBA"/>
</dbReference>
<name>A0AAF0X5R8_DAUCS</name>
<dbReference type="FunFam" id="3.40.50.2300:FF:000214">
    <property type="entry name" value="Two-component response regulator-like PRR37"/>
    <property type="match status" value="1"/>
</dbReference>
<comment type="similarity">
    <text evidence="2">Belongs to the ARR-like family.</text>
</comment>
<keyword evidence="3" id="KW-0902">Two-component regulatory system</keyword>
<evidence type="ECO:0000256" key="4">
    <source>
        <dbReference type="ARBA" id="ARBA00023015"/>
    </source>
</evidence>
<feature type="compositionally biased region" description="Basic residues" evidence="9">
    <location>
        <begin position="581"/>
        <end position="592"/>
    </location>
</feature>
<dbReference type="GO" id="GO:0010017">
    <property type="term" value="P:red or far-red light signaling pathway"/>
    <property type="evidence" value="ECO:0007669"/>
    <property type="project" value="UniProtKB-ARBA"/>
</dbReference>
<dbReference type="Pfam" id="PF00072">
    <property type="entry name" value="Response_reg"/>
    <property type="match status" value="1"/>
</dbReference>
<proteinExistence type="inferred from homology"/>
<dbReference type="AlphaFoldDB" id="A0AAF0X5R8"/>
<evidence type="ECO:0000256" key="2">
    <source>
        <dbReference type="ARBA" id="ARBA00010330"/>
    </source>
</evidence>
<dbReference type="SUPFAM" id="SSF52172">
    <property type="entry name" value="CheY-like"/>
    <property type="match status" value="1"/>
</dbReference>
<evidence type="ECO:0000256" key="7">
    <source>
        <dbReference type="ARBA" id="ARBA00023242"/>
    </source>
</evidence>
<dbReference type="EMBL" id="CP093347">
    <property type="protein sequence ID" value="WOH00942.1"/>
    <property type="molecule type" value="Genomic_DNA"/>
</dbReference>
<dbReference type="Proteomes" id="UP000077755">
    <property type="component" value="Chromosome 5"/>
</dbReference>
<evidence type="ECO:0000313" key="12">
    <source>
        <dbReference type="Proteomes" id="UP000077755"/>
    </source>
</evidence>
<comment type="subcellular location">
    <subcellularLocation>
        <location evidence="1">Nucleus</location>
    </subcellularLocation>
</comment>
<evidence type="ECO:0000313" key="11">
    <source>
        <dbReference type="EMBL" id="WOH00942.1"/>
    </source>
</evidence>
<dbReference type="GO" id="GO:0000160">
    <property type="term" value="P:phosphorelay signal transduction system"/>
    <property type="evidence" value="ECO:0007669"/>
    <property type="project" value="UniProtKB-KW"/>
</dbReference>
<evidence type="ECO:0000256" key="5">
    <source>
        <dbReference type="ARBA" id="ARBA00023108"/>
    </source>
</evidence>
<keyword evidence="7" id="KW-0539">Nucleus</keyword>
<feature type="compositionally biased region" description="Polar residues" evidence="9">
    <location>
        <begin position="674"/>
        <end position="686"/>
    </location>
</feature>
<gene>
    <name evidence="11" type="ORF">DCAR_0520319</name>
</gene>
<feature type="region of interest" description="Disordered" evidence="9">
    <location>
        <begin position="225"/>
        <end position="318"/>
    </location>
</feature>
<dbReference type="GO" id="GO:0007623">
    <property type="term" value="P:circadian rhythm"/>
    <property type="evidence" value="ECO:0007669"/>
    <property type="project" value="UniProtKB-ARBA"/>
</dbReference>
<accession>A0AAF0X5R8</accession>
<dbReference type="InterPro" id="IPR001789">
    <property type="entry name" value="Sig_transdc_resp-reg_receiver"/>
</dbReference>
<dbReference type="GO" id="GO:0009736">
    <property type="term" value="P:cytokinin-activated signaling pathway"/>
    <property type="evidence" value="ECO:0007669"/>
    <property type="project" value="InterPro"/>
</dbReference>
<comment type="caution">
    <text evidence="8">Lacks conserved residue(s) required for the propagation of feature annotation.</text>
</comment>
<evidence type="ECO:0000256" key="1">
    <source>
        <dbReference type="ARBA" id="ARBA00004123"/>
    </source>
</evidence>
<sequence>MMAIDGNEKRDIGLEGANGPLQNVAAINEAGNLGEGMSDSGGDGLRLKPDKNVKHDCEEALQLQQQRSQGSMVHWQTFLHVSSIKVLLVENDDSTRHVVAALLRNLNYEVIVAANGLQAWRILEDLSNHIDVVLTEVVMPCLSGVALLCKIMSHKTRKTVPVIMMSSHDSMGLVFKCLSKGAVDFLGKPIRKNELKNLWQHVWRRCYSSSGSGCESRTHTQLSVKSKSGIKYDKNNSSDENLNTGLKIGASNEDSDSQSSWTKEVDSSQAVSSKDQITKRSDSSAQLCSRAEPSTKFPATEPKQYQGIGDYSDDVHHGEDLVLGQPKTRELQLNSKVEVPFELLNTNRIIDSKLDLDSNKTSRANNQANHSLFNKDKTITARIPSPHTASKDHAKSSEVNIKAFDDSKVKAEIAHNLKRLRVAKDSGQAISTERNVIRCSDLSTFSRYNTTSTDCKTSNVIDVSGSLEAIKDKSDIRTYSNRNTLCPSSEEIKKKVDIDLITDKLSINPAAVSKDTVDTTSNKLKATPAINDLNLTSVFAPTGLDLNCPPQQVILVKTDDLASQALLSPIRGSPSEPTVQHIHHHHHHVHHFHSLDREQPLSNLEKLPSKKPEVSPQSRSLNVIVGSVEGNTGICSLNKRGSGSKYGSNGQNGSSTVVHAGGTNAESEAYIKGNSENGDASGSANRNRIDSLTKFRHKKERRFDNKARSRNKKRPAE</sequence>
<evidence type="ECO:0000256" key="3">
    <source>
        <dbReference type="ARBA" id="ARBA00023012"/>
    </source>
</evidence>
<feature type="compositionally biased region" description="Basic residues" evidence="9">
    <location>
        <begin position="708"/>
        <end position="717"/>
    </location>
</feature>
<keyword evidence="5" id="KW-0090">Biological rhythms</keyword>
<dbReference type="PANTHER" id="PTHR43874:SF125">
    <property type="entry name" value="TWO-COMPONENT RESPONSE REGULATOR-LIKE APRR7"/>
    <property type="match status" value="1"/>
</dbReference>
<feature type="compositionally biased region" description="Polar residues" evidence="9">
    <location>
        <begin position="257"/>
        <end position="275"/>
    </location>
</feature>
<evidence type="ECO:0000256" key="6">
    <source>
        <dbReference type="ARBA" id="ARBA00023163"/>
    </source>
</evidence>
<feature type="domain" description="Response regulatory" evidence="10">
    <location>
        <begin position="85"/>
        <end position="203"/>
    </location>
</feature>
<dbReference type="SMART" id="SM00448">
    <property type="entry name" value="REC"/>
    <property type="match status" value="1"/>
</dbReference>
<feature type="region of interest" description="Disordered" evidence="9">
    <location>
        <begin position="574"/>
        <end position="599"/>
    </location>
</feature>
<dbReference type="InterPro" id="IPR045279">
    <property type="entry name" value="ARR-like"/>
</dbReference>
<evidence type="ECO:0000256" key="9">
    <source>
        <dbReference type="SAM" id="MobiDB-lite"/>
    </source>
</evidence>
<reference evidence="11" key="2">
    <citation type="submission" date="2022-03" db="EMBL/GenBank/DDBJ databases">
        <title>Draft title - Genomic analysis of global carrot germplasm unveils the trajectory of domestication and the origin of high carotenoid orange carrot.</title>
        <authorList>
            <person name="Iorizzo M."/>
            <person name="Ellison S."/>
            <person name="Senalik D."/>
            <person name="Macko-Podgorni A."/>
            <person name="Grzebelus D."/>
            <person name="Bostan H."/>
            <person name="Rolling W."/>
            <person name="Curaba J."/>
            <person name="Simon P."/>
        </authorList>
    </citation>
    <scope>NUCLEOTIDE SEQUENCE</scope>
    <source>
        <tissue evidence="11">Leaf</tissue>
    </source>
</reference>
<protein>
    <recommendedName>
        <fullName evidence="10">Response regulatory domain-containing protein</fullName>
    </recommendedName>
</protein>
<organism evidence="11 12">
    <name type="scientific">Daucus carota subsp. sativus</name>
    <name type="common">Carrot</name>
    <dbReference type="NCBI Taxonomy" id="79200"/>
    <lineage>
        <taxon>Eukaryota</taxon>
        <taxon>Viridiplantae</taxon>
        <taxon>Streptophyta</taxon>
        <taxon>Embryophyta</taxon>
        <taxon>Tracheophyta</taxon>
        <taxon>Spermatophyta</taxon>
        <taxon>Magnoliopsida</taxon>
        <taxon>eudicotyledons</taxon>
        <taxon>Gunneridae</taxon>
        <taxon>Pentapetalae</taxon>
        <taxon>asterids</taxon>
        <taxon>campanulids</taxon>
        <taxon>Apiales</taxon>
        <taxon>Apiaceae</taxon>
        <taxon>Apioideae</taxon>
        <taxon>Scandiceae</taxon>
        <taxon>Daucinae</taxon>
        <taxon>Daucus</taxon>
        <taxon>Daucus sect. Daucus</taxon>
    </lineage>
</organism>
<keyword evidence="12" id="KW-1185">Reference proteome</keyword>
<dbReference type="GO" id="GO:0005634">
    <property type="term" value="C:nucleus"/>
    <property type="evidence" value="ECO:0007669"/>
    <property type="project" value="UniProtKB-SubCell"/>
</dbReference>
<dbReference type="PROSITE" id="PS50110">
    <property type="entry name" value="RESPONSE_REGULATORY"/>
    <property type="match status" value="1"/>
</dbReference>
<keyword evidence="6" id="KW-0804">Transcription</keyword>
<evidence type="ECO:0000259" key="10">
    <source>
        <dbReference type="PROSITE" id="PS50110"/>
    </source>
</evidence>
<feature type="region of interest" description="Disordered" evidence="9">
    <location>
        <begin position="668"/>
        <end position="717"/>
    </location>
</feature>
<dbReference type="PANTHER" id="PTHR43874">
    <property type="entry name" value="TWO-COMPONENT RESPONSE REGULATOR"/>
    <property type="match status" value="1"/>
</dbReference>
<evidence type="ECO:0000256" key="8">
    <source>
        <dbReference type="PROSITE-ProRule" id="PRU00169"/>
    </source>
</evidence>